<evidence type="ECO:0000259" key="2">
    <source>
        <dbReference type="PROSITE" id="PS50975"/>
    </source>
</evidence>
<accession>A0A6J4LKQ4</accession>
<dbReference type="GO" id="GO:0005524">
    <property type="term" value="F:ATP binding"/>
    <property type="evidence" value="ECO:0007669"/>
    <property type="project" value="UniProtKB-UniRule"/>
</dbReference>
<evidence type="ECO:0000313" key="3">
    <source>
        <dbReference type="EMBL" id="CAA9334367.1"/>
    </source>
</evidence>
<dbReference type="SUPFAM" id="SSF52210">
    <property type="entry name" value="Succinyl-CoA synthetase domains"/>
    <property type="match status" value="2"/>
</dbReference>
<proteinExistence type="predicted"/>
<evidence type="ECO:0000256" key="1">
    <source>
        <dbReference type="PROSITE-ProRule" id="PRU00409"/>
    </source>
</evidence>
<dbReference type="Gene3D" id="3.40.50.261">
    <property type="entry name" value="Succinyl-CoA synthetase domains"/>
    <property type="match status" value="2"/>
</dbReference>
<dbReference type="InterPro" id="IPR032875">
    <property type="entry name" value="Succ_CoA_lig_flav_dom"/>
</dbReference>
<organism evidence="3">
    <name type="scientific">uncultured Nocardioidaceae bacterium</name>
    <dbReference type="NCBI Taxonomy" id="253824"/>
    <lineage>
        <taxon>Bacteria</taxon>
        <taxon>Bacillati</taxon>
        <taxon>Actinomycetota</taxon>
        <taxon>Actinomycetes</taxon>
        <taxon>Propionibacteriales</taxon>
        <taxon>Nocardioidaceae</taxon>
        <taxon>environmental samples</taxon>
    </lineage>
</organism>
<dbReference type="InterPro" id="IPR036291">
    <property type="entry name" value="NAD(P)-bd_dom_sf"/>
</dbReference>
<dbReference type="Gene3D" id="3.40.50.720">
    <property type="entry name" value="NAD(P)-binding Rossmann-like Domain"/>
    <property type="match status" value="1"/>
</dbReference>
<sequence>MGPRTNLQRLLAPRRLVVVGGEAAEEVVRQSRAIGYAGEIWPVNPRRTTMDGLPCFPDLAALPGVPDAAFVSVPSARSVDVVAELSALGTGGAVCHASGFAEDGPRGEALQHALVRAAAPMALVGPNCLGLVNYLDGAALWADQHGGARVERGVAIIAQSGNLALNLTMQRRSLPLAFLVTIGNAALTGVPELVEAMLEDDRVTAIGLHLESVPDVAELSRAAVHALRRKVPLVVLKTGSSELGAQAARGHTSSIATPDVLCDALFRRLGVARVHRVEAFLETLKLLHVHGALPGARITSASCSGGEAALVADLAEHHGVTMPSLSPRTTRQLEGVLGERVKVGNPLDYHTYIWGDRKALSSCFTALLGTDADAHLLVLDLPRADRCDVGSWDSTVQAFIQAQRTTGARACVVSSLPETLPESLGQLLLAAGIAPMQGISECLEAVAAAGEIGAAQVAVGDLVPAVPAAALVSSAIEQLDEARAKEVLSAFGVPTPRREVATTGQVPEAAARIGFPVVVKALSAELVHKSAVGGVQVGLRSEDEVRRAVRAMAALGDRFLVEPLVTGVVAELLVGLQRDPHFGLSLTLGAGGALVELLDDTVTLLLPVTGEDVRAALARLRIWPVLHGYLGVAADVDSVVRAVEAMVAFAGAHADRLVELEVNPMLVLTDGAVAVDAVVRWSPPLPSVVPELVVEGARG</sequence>
<dbReference type="Pfam" id="PF13380">
    <property type="entry name" value="CoA_binding_2"/>
    <property type="match status" value="1"/>
</dbReference>
<dbReference type="InterPro" id="IPR016102">
    <property type="entry name" value="Succinyl-CoA_synth-like"/>
</dbReference>
<dbReference type="SUPFAM" id="SSF56059">
    <property type="entry name" value="Glutathione synthetase ATP-binding domain-like"/>
    <property type="match status" value="1"/>
</dbReference>
<feature type="domain" description="ATP-grasp" evidence="2">
    <location>
        <begin position="485"/>
        <end position="694"/>
    </location>
</feature>
<dbReference type="GO" id="GO:0046872">
    <property type="term" value="F:metal ion binding"/>
    <property type="evidence" value="ECO:0007669"/>
    <property type="project" value="InterPro"/>
</dbReference>
<dbReference type="PROSITE" id="PS50975">
    <property type="entry name" value="ATP_GRASP"/>
    <property type="match status" value="1"/>
</dbReference>
<dbReference type="AlphaFoldDB" id="A0A6J4LKQ4"/>
<dbReference type="Gene3D" id="3.30.1490.20">
    <property type="entry name" value="ATP-grasp fold, A domain"/>
    <property type="match status" value="1"/>
</dbReference>
<dbReference type="PANTHER" id="PTHR42793:SF4">
    <property type="entry name" value="BLL6376 PROTEIN"/>
    <property type="match status" value="1"/>
</dbReference>
<name>A0A6J4LKQ4_9ACTN</name>
<keyword evidence="1" id="KW-0067">ATP-binding</keyword>
<dbReference type="Gene3D" id="3.30.470.20">
    <property type="entry name" value="ATP-grasp fold, B domain"/>
    <property type="match status" value="1"/>
</dbReference>
<dbReference type="SMART" id="SM00881">
    <property type="entry name" value="CoA_binding"/>
    <property type="match status" value="1"/>
</dbReference>
<dbReference type="InterPro" id="IPR003781">
    <property type="entry name" value="CoA-bd"/>
</dbReference>
<keyword evidence="1" id="KW-0547">Nucleotide-binding</keyword>
<gene>
    <name evidence="3" type="ORF">AVDCRST_MAG34-594</name>
</gene>
<dbReference type="SUPFAM" id="SSF51735">
    <property type="entry name" value="NAD(P)-binding Rossmann-fold domains"/>
    <property type="match status" value="1"/>
</dbReference>
<dbReference type="InterPro" id="IPR013815">
    <property type="entry name" value="ATP_grasp_subdomain_1"/>
</dbReference>
<reference evidence="3" key="1">
    <citation type="submission" date="2020-02" db="EMBL/GenBank/DDBJ databases">
        <authorList>
            <person name="Meier V. D."/>
        </authorList>
    </citation>
    <scope>NUCLEOTIDE SEQUENCE</scope>
    <source>
        <strain evidence="3">AVDCRST_MAG34</strain>
    </source>
</reference>
<dbReference type="Pfam" id="PF13549">
    <property type="entry name" value="ATP-grasp_5"/>
    <property type="match status" value="1"/>
</dbReference>
<protein>
    <submittedName>
        <fullName evidence="3">Acyl-CoA synthetase clustered with carnitinyl-CoA dehydratase</fullName>
    </submittedName>
</protein>
<dbReference type="PANTHER" id="PTHR42793">
    <property type="entry name" value="COA BINDING DOMAIN CONTAINING PROTEIN"/>
    <property type="match status" value="1"/>
</dbReference>
<dbReference type="InterPro" id="IPR011761">
    <property type="entry name" value="ATP-grasp"/>
</dbReference>
<dbReference type="EMBL" id="CADCUI010000012">
    <property type="protein sequence ID" value="CAA9334367.1"/>
    <property type="molecule type" value="Genomic_DNA"/>
</dbReference>
<dbReference type="Pfam" id="PF13607">
    <property type="entry name" value="Succ_CoA_lig"/>
    <property type="match status" value="1"/>
</dbReference>